<dbReference type="PANTHER" id="PTHR37957:SF1">
    <property type="entry name" value="PHYTASE-LIKE DOMAIN-CONTAINING PROTEIN"/>
    <property type="match status" value="1"/>
</dbReference>
<feature type="chain" id="PRO_5030529783" description="Phytase-like domain-containing protein" evidence="2">
    <location>
        <begin position="30"/>
        <end position="498"/>
    </location>
</feature>
<dbReference type="PANTHER" id="PTHR37957">
    <property type="entry name" value="BLR7070 PROTEIN"/>
    <property type="match status" value="1"/>
</dbReference>
<evidence type="ECO:0000313" key="4">
    <source>
        <dbReference type="EMBL" id="MBB6487465.1"/>
    </source>
</evidence>
<dbReference type="InterPro" id="IPR027372">
    <property type="entry name" value="Phytase-like_dom"/>
</dbReference>
<organism evidence="4 5">
    <name type="scientific">Rhizobium lusitanum</name>
    <dbReference type="NCBI Taxonomy" id="293958"/>
    <lineage>
        <taxon>Bacteria</taxon>
        <taxon>Pseudomonadati</taxon>
        <taxon>Pseudomonadota</taxon>
        <taxon>Alphaproteobacteria</taxon>
        <taxon>Hyphomicrobiales</taxon>
        <taxon>Rhizobiaceae</taxon>
        <taxon>Rhizobium/Agrobacterium group</taxon>
        <taxon>Rhizobium</taxon>
    </lineage>
</organism>
<evidence type="ECO:0000256" key="2">
    <source>
        <dbReference type="SAM" id="SignalP"/>
    </source>
</evidence>
<name>A0A7X0MFT8_9HYPH</name>
<evidence type="ECO:0000256" key="1">
    <source>
        <dbReference type="SAM" id="MobiDB-lite"/>
    </source>
</evidence>
<accession>A0A7X0MFT8</accession>
<protein>
    <recommendedName>
        <fullName evidence="3">Phytase-like domain-containing protein</fullName>
    </recommendedName>
</protein>
<reference evidence="4 5" key="1">
    <citation type="submission" date="2020-08" db="EMBL/GenBank/DDBJ databases">
        <title>Genomic Encyclopedia of Type Strains, Phase IV (KMG-V): Genome sequencing to study the core and pangenomes of soil and plant-associated prokaryotes.</title>
        <authorList>
            <person name="Whitman W."/>
        </authorList>
    </citation>
    <scope>NUCLEOTIDE SEQUENCE [LARGE SCALE GENOMIC DNA]</scope>
    <source>
        <strain evidence="4 5">SEMIA 4060</strain>
    </source>
</reference>
<gene>
    <name evidence="4" type="ORF">GGD46_004768</name>
</gene>
<feature type="domain" description="Phytase-like" evidence="3">
    <location>
        <begin position="85"/>
        <end position="461"/>
    </location>
</feature>
<proteinExistence type="predicted"/>
<evidence type="ECO:0000259" key="3">
    <source>
        <dbReference type="Pfam" id="PF13449"/>
    </source>
</evidence>
<sequence>MRYTRSTSLSLLSATLATFVFMAPVAAFADTSVTVGGAAIVNKGRVAIGRIPANQRDKFGETFGSGSGMSIDTKSWTRNADGTYKGSLWLLPDRGYNVAGTTDYRARLNTIDIKLTPVAPGATPPAGKEQLGVEAKLADTLLLKDNKGNDTTGLDPANGVRNPEGAIPLLPQAPNGKISIDNEAIARLPDGSMFISDEYGPYIYRFSADGRMISATAPPAAFLPMRRGTVNFSSNNPGPGESAPDPKDPTSGRQNNQGFEGMSLTPDGKFLIAVLQSATRQDGGDSSSTRQNTRALVYEATDLDHLKLVHEYVVPLPVFTNDKGKTAVAAQSEIVALSPTSFLMLARDSNNGYGQKGEKSIYRSIVAVDVSAATDIAGGKFDGDTAVAPKGVLDPSVKPAILSQFIDINDAADLARFGLHNGAPNDRNNLSEKWEAMSLASVQDPKLPDDYFLFVANDNDFITQDGFQVGAAYKDDSGADVDTMFQVFQVTIPGLSAK</sequence>
<keyword evidence="2" id="KW-0732">Signal</keyword>
<dbReference type="Proteomes" id="UP000565576">
    <property type="component" value="Unassembled WGS sequence"/>
</dbReference>
<dbReference type="AlphaFoldDB" id="A0A7X0MFT8"/>
<feature type="signal peptide" evidence="2">
    <location>
        <begin position="1"/>
        <end position="29"/>
    </location>
</feature>
<comment type="caution">
    <text evidence="4">The sequence shown here is derived from an EMBL/GenBank/DDBJ whole genome shotgun (WGS) entry which is preliminary data.</text>
</comment>
<dbReference type="Pfam" id="PF13449">
    <property type="entry name" value="Phytase-like"/>
    <property type="match status" value="1"/>
</dbReference>
<evidence type="ECO:0000313" key="5">
    <source>
        <dbReference type="Proteomes" id="UP000565576"/>
    </source>
</evidence>
<feature type="region of interest" description="Disordered" evidence="1">
    <location>
        <begin position="228"/>
        <end position="261"/>
    </location>
</feature>
<dbReference type="EMBL" id="JACHBG010000014">
    <property type="protein sequence ID" value="MBB6487465.1"/>
    <property type="molecule type" value="Genomic_DNA"/>
</dbReference>